<feature type="region of interest" description="Disordered" evidence="1">
    <location>
        <begin position="339"/>
        <end position="371"/>
    </location>
</feature>
<feature type="compositionally biased region" description="Basic and acidic residues" evidence="1">
    <location>
        <begin position="310"/>
        <end position="321"/>
    </location>
</feature>
<evidence type="ECO:0000313" key="2">
    <source>
        <dbReference type="EMBL" id="CAE1158864.1"/>
    </source>
</evidence>
<comment type="caution">
    <text evidence="2">The sequence shown here is derived from an EMBL/GenBank/DDBJ whole genome shotgun (WGS) entry which is preliminary data.</text>
</comment>
<keyword evidence="3" id="KW-1185">Reference proteome</keyword>
<feature type="region of interest" description="Disordered" evidence="1">
    <location>
        <begin position="300"/>
        <end position="325"/>
    </location>
</feature>
<feature type="compositionally biased region" description="Basic and acidic residues" evidence="1">
    <location>
        <begin position="200"/>
        <end position="212"/>
    </location>
</feature>
<feature type="compositionally biased region" description="Polar residues" evidence="1">
    <location>
        <begin position="443"/>
        <end position="466"/>
    </location>
</feature>
<gene>
    <name evidence="2" type="ORF">SPHA_5716</name>
</gene>
<reference evidence="2" key="1">
    <citation type="submission" date="2021-01" db="EMBL/GenBank/DDBJ databases">
        <authorList>
            <person name="Li R."/>
            <person name="Bekaert M."/>
        </authorList>
    </citation>
    <scope>NUCLEOTIDE SEQUENCE</scope>
    <source>
        <strain evidence="2">Farmed</strain>
    </source>
</reference>
<dbReference type="EMBL" id="CAHIKZ030000188">
    <property type="protein sequence ID" value="CAE1158864.1"/>
    <property type="molecule type" value="Genomic_DNA"/>
</dbReference>
<feature type="compositionally biased region" description="Polar residues" evidence="1">
    <location>
        <begin position="392"/>
        <end position="412"/>
    </location>
</feature>
<evidence type="ECO:0000313" key="3">
    <source>
        <dbReference type="Proteomes" id="UP000597762"/>
    </source>
</evidence>
<feature type="region of interest" description="Disordered" evidence="1">
    <location>
        <begin position="200"/>
        <end position="279"/>
    </location>
</feature>
<accession>A0A812AW24</accession>
<feature type="region of interest" description="Disordered" evidence="1">
    <location>
        <begin position="389"/>
        <end position="471"/>
    </location>
</feature>
<name>A0A812AW24_ACAPH</name>
<dbReference type="AlphaFoldDB" id="A0A812AW24"/>
<proteinExistence type="predicted"/>
<protein>
    <submittedName>
        <fullName evidence="2">Uncharacterized protein</fullName>
    </submittedName>
</protein>
<organism evidence="2 3">
    <name type="scientific">Acanthosepion pharaonis</name>
    <name type="common">Pharaoh cuttlefish</name>
    <name type="synonym">Sepia pharaonis</name>
    <dbReference type="NCBI Taxonomy" id="158019"/>
    <lineage>
        <taxon>Eukaryota</taxon>
        <taxon>Metazoa</taxon>
        <taxon>Spiralia</taxon>
        <taxon>Lophotrochozoa</taxon>
        <taxon>Mollusca</taxon>
        <taxon>Cephalopoda</taxon>
        <taxon>Coleoidea</taxon>
        <taxon>Decapodiformes</taxon>
        <taxon>Sepiida</taxon>
        <taxon>Sepiina</taxon>
        <taxon>Sepiidae</taxon>
        <taxon>Acanthosepion</taxon>
    </lineage>
</organism>
<feature type="compositionally biased region" description="Basic and acidic residues" evidence="1">
    <location>
        <begin position="241"/>
        <end position="261"/>
    </location>
</feature>
<dbReference type="Proteomes" id="UP000597762">
    <property type="component" value="Unassembled WGS sequence"/>
</dbReference>
<sequence length="678" mass="75088">MLSLCVCVSLSRSLCVRMCVCVSLSLSLCVLVYVCVCLSLSLFVCVCVCVSLSLCVSLSALFVRMCVCLSLALFVCLPSHTLPFFFSSLLSLSLFLSFIQRLSSPILPRSLSFFFFTSTGTPSSLIPLPPLCVALLKFLSFQVTASQPVCDELCTIILLTFMLSNSESSTGQDAVASETDEEQECLVSVKQRIQRLEETKASRKQICKDGQKKRTPPPVPEKPRSLSLRGPADFSTFKAIPPEKQRNKMQTEQDSFRESQRFKSTSDLSEVDKDSGVSIEPNVTPSLHWMLAQQQHPSKLKNLYSGGRGSDPDISHLKDTSNSHSLSFRQDCNLPFSQIGSSDGYSTLPGKKRRPMRASTGSAPSLAPKEFQAQNKDVALLYRPRPIKPCSPNITPRNNSAYHTLPRSSTSIKEMDRSSSEQDVQTGSITSDEDGGFHEEQDVSLSKSQLERMSSSFPSPHSATNDSSRRETECRKLSLENLVLSDNQSETEVQNNIRRSLSPLRVEVPASVSFHSSQLFFLASYWYLYTEAEKLTQLRALRVCLYFFLRHILSHSFSAFCLSLSACFCQSLIVCVFLSVSHCLRVSVGLSLSACFCPSLFCPRVSARLSFVRVFLPVTPLSACFCRSLLCPRVSAGLSFVRVFLLVSPLSACFCWSLLCPRVSAGLSFVRVFLFLGT</sequence>
<feature type="compositionally biased region" description="Polar residues" evidence="1">
    <location>
        <begin position="421"/>
        <end position="430"/>
    </location>
</feature>
<evidence type="ECO:0000256" key="1">
    <source>
        <dbReference type="SAM" id="MobiDB-lite"/>
    </source>
</evidence>